<evidence type="ECO:0000313" key="1">
    <source>
        <dbReference type="EMBL" id="MFC3105012.1"/>
    </source>
</evidence>
<dbReference type="EMBL" id="JBHRSS010000006">
    <property type="protein sequence ID" value="MFC3105012.1"/>
    <property type="molecule type" value="Genomic_DNA"/>
</dbReference>
<organism evidence="1 2">
    <name type="scientific">Salinisphaera aquimarina</name>
    <dbReference type="NCBI Taxonomy" id="2094031"/>
    <lineage>
        <taxon>Bacteria</taxon>
        <taxon>Pseudomonadati</taxon>
        <taxon>Pseudomonadota</taxon>
        <taxon>Gammaproteobacteria</taxon>
        <taxon>Salinisphaerales</taxon>
        <taxon>Salinisphaeraceae</taxon>
        <taxon>Salinisphaera</taxon>
    </lineage>
</organism>
<keyword evidence="2" id="KW-1185">Reference proteome</keyword>
<comment type="caution">
    <text evidence="1">The sequence shown here is derived from an EMBL/GenBank/DDBJ whole genome shotgun (WGS) entry which is preliminary data.</text>
</comment>
<proteinExistence type="predicted"/>
<reference evidence="2" key="1">
    <citation type="journal article" date="2019" name="Int. J. Syst. Evol. Microbiol.">
        <title>The Global Catalogue of Microorganisms (GCM) 10K type strain sequencing project: providing services to taxonomists for standard genome sequencing and annotation.</title>
        <authorList>
            <consortium name="The Broad Institute Genomics Platform"/>
            <consortium name="The Broad Institute Genome Sequencing Center for Infectious Disease"/>
            <person name="Wu L."/>
            <person name="Ma J."/>
        </authorList>
    </citation>
    <scope>NUCLEOTIDE SEQUENCE [LARGE SCALE GENOMIC DNA]</scope>
    <source>
        <strain evidence="2">KCTC 52640</strain>
    </source>
</reference>
<accession>A0ABV7ETZ5</accession>
<sequence length="59" mass="7054">MIYVTDIQLATRWQVSRNTIWRWARLGRIPSPIRLAANVTRWRLEEIEAYEARAEAQRA</sequence>
<dbReference type="InterPro" id="IPR009061">
    <property type="entry name" value="DNA-bd_dom_put_sf"/>
</dbReference>
<evidence type="ECO:0000313" key="2">
    <source>
        <dbReference type="Proteomes" id="UP001595462"/>
    </source>
</evidence>
<dbReference type="SUPFAM" id="SSF46955">
    <property type="entry name" value="Putative DNA-binding domain"/>
    <property type="match status" value="1"/>
</dbReference>
<name>A0ABV7ETZ5_9GAMM</name>
<dbReference type="RefSeq" id="WP_380690570.1">
    <property type="nucleotide sequence ID" value="NZ_JBHRSS010000006.1"/>
</dbReference>
<dbReference type="Proteomes" id="UP001595462">
    <property type="component" value="Unassembled WGS sequence"/>
</dbReference>
<protein>
    <submittedName>
        <fullName evidence="1">Helix-turn-helix transcriptional regulator</fullName>
    </submittedName>
</protein>
<gene>
    <name evidence="1" type="ORF">ACFOSU_14110</name>
</gene>